<dbReference type="SUPFAM" id="SSF53850">
    <property type="entry name" value="Periplasmic binding protein-like II"/>
    <property type="match status" value="1"/>
</dbReference>
<organism evidence="8 9">
    <name type="scientific">Paroceanicella profunda</name>
    <dbReference type="NCBI Taxonomy" id="2579971"/>
    <lineage>
        <taxon>Bacteria</taxon>
        <taxon>Pseudomonadati</taxon>
        <taxon>Pseudomonadota</taxon>
        <taxon>Alphaproteobacteria</taxon>
        <taxon>Rhodobacterales</taxon>
        <taxon>Paracoccaceae</taxon>
        <taxon>Paroceanicella</taxon>
    </lineage>
</organism>
<evidence type="ECO:0000313" key="8">
    <source>
        <dbReference type="EMBL" id="QDL92787.1"/>
    </source>
</evidence>
<evidence type="ECO:0000256" key="4">
    <source>
        <dbReference type="ARBA" id="ARBA00023163"/>
    </source>
</evidence>
<evidence type="ECO:0000256" key="3">
    <source>
        <dbReference type="ARBA" id="ARBA00023125"/>
    </source>
</evidence>
<gene>
    <name evidence="8" type="ORF">FDP22_13930</name>
</gene>
<evidence type="ECO:0000256" key="1">
    <source>
        <dbReference type="ARBA" id="ARBA00009437"/>
    </source>
</evidence>
<dbReference type="GO" id="GO:0003700">
    <property type="term" value="F:DNA-binding transcription factor activity"/>
    <property type="evidence" value="ECO:0007669"/>
    <property type="project" value="InterPro"/>
</dbReference>
<sequence>MAHENAITLKQLRALAAIVEAGTLTAAAQTLSVTAPAVSTQLRTLEAHLDVRLLHRNEGGPALPTPEGREILLAVSEVESVLERCFARIAAIRAGKAGRVALGVVSTGKYFAPGIVAAARRALPDIEVGLIVGNRGEVIEALRRRAIDLAIMGRPPREPAVEAAVLGPHPHVLIAPPEHPLAGRCDITPEALLAETFLVREPGSGTRILAERILDRIGDGQPYDTVEMNSNETIKQAVIAGLGVAIISRHTVLHELDAGRLVTLAFAGLPIERQWFLIHRAGVALSHTAAALHRFILDQKGHIPG</sequence>
<reference evidence="8 9" key="1">
    <citation type="submission" date="2019-06" db="EMBL/GenBank/DDBJ databases">
        <title>Genome sequence of Rhodobacteraceae bacterium D4M1.</title>
        <authorList>
            <person name="Cao J."/>
        </authorList>
    </citation>
    <scope>NUCLEOTIDE SEQUENCE [LARGE SCALE GENOMIC DNA]</scope>
    <source>
        <strain evidence="8 9">D4M1</strain>
    </source>
</reference>
<dbReference type="AlphaFoldDB" id="A0A5B8FI01"/>
<dbReference type="Pfam" id="PF03466">
    <property type="entry name" value="LysR_substrate"/>
    <property type="match status" value="1"/>
</dbReference>
<dbReference type="InterPro" id="IPR036390">
    <property type="entry name" value="WH_DNA-bd_sf"/>
</dbReference>
<protein>
    <recommendedName>
        <fullName evidence="5">HTH-type transcriptional regulator CbbR</fullName>
    </recommendedName>
    <alternativeName>
        <fullName evidence="6">RuBisCO operon transcriptional regulator</fullName>
    </alternativeName>
</protein>
<dbReference type="InterPro" id="IPR005119">
    <property type="entry name" value="LysR_subst-bd"/>
</dbReference>
<dbReference type="InterPro" id="IPR000847">
    <property type="entry name" value="LysR_HTH_N"/>
</dbReference>
<evidence type="ECO:0000259" key="7">
    <source>
        <dbReference type="PROSITE" id="PS50931"/>
    </source>
</evidence>
<dbReference type="EMBL" id="CP040818">
    <property type="protein sequence ID" value="QDL92787.1"/>
    <property type="molecule type" value="Genomic_DNA"/>
</dbReference>
<dbReference type="PANTHER" id="PTHR30126">
    <property type="entry name" value="HTH-TYPE TRANSCRIPTIONAL REGULATOR"/>
    <property type="match status" value="1"/>
</dbReference>
<accession>A0A5B8FI01</accession>
<dbReference type="Gene3D" id="1.10.10.10">
    <property type="entry name" value="Winged helix-like DNA-binding domain superfamily/Winged helix DNA-binding domain"/>
    <property type="match status" value="1"/>
</dbReference>
<dbReference type="RefSeq" id="WP_138574562.1">
    <property type="nucleotide sequence ID" value="NZ_CP040818.1"/>
</dbReference>
<evidence type="ECO:0000256" key="6">
    <source>
        <dbReference type="ARBA" id="ARBA00043141"/>
    </source>
</evidence>
<keyword evidence="9" id="KW-1185">Reference proteome</keyword>
<dbReference type="Gene3D" id="3.40.190.10">
    <property type="entry name" value="Periplasmic binding protein-like II"/>
    <property type="match status" value="2"/>
</dbReference>
<dbReference type="SUPFAM" id="SSF46785">
    <property type="entry name" value="Winged helix' DNA-binding domain"/>
    <property type="match status" value="1"/>
</dbReference>
<name>A0A5B8FI01_9RHOB</name>
<comment type="similarity">
    <text evidence="1">Belongs to the LysR transcriptional regulatory family.</text>
</comment>
<dbReference type="OrthoDB" id="7840053at2"/>
<dbReference type="Pfam" id="PF00126">
    <property type="entry name" value="HTH_1"/>
    <property type="match status" value="1"/>
</dbReference>
<dbReference type="InterPro" id="IPR036388">
    <property type="entry name" value="WH-like_DNA-bd_sf"/>
</dbReference>
<evidence type="ECO:0000256" key="2">
    <source>
        <dbReference type="ARBA" id="ARBA00023015"/>
    </source>
</evidence>
<keyword evidence="3" id="KW-0238">DNA-binding</keyword>
<dbReference type="GO" id="GO:0000976">
    <property type="term" value="F:transcription cis-regulatory region binding"/>
    <property type="evidence" value="ECO:0007669"/>
    <property type="project" value="TreeGrafter"/>
</dbReference>
<feature type="domain" description="HTH lysR-type" evidence="7">
    <location>
        <begin position="7"/>
        <end position="65"/>
    </location>
</feature>
<evidence type="ECO:0000256" key="5">
    <source>
        <dbReference type="ARBA" id="ARBA00039279"/>
    </source>
</evidence>
<dbReference type="PANTHER" id="PTHR30126:SF5">
    <property type="entry name" value="HTH-TYPE TRANSCRIPTIONAL ACTIVATOR CMPR"/>
    <property type="match status" value="1"/>
</dbReference>
<keyword evidence="2" id="KW-0805">Transcription regulation</keyword>
<dbReference type="PROSITE" id="PS50931">
    <property type="entry name" value="HTH_LYSR"/>
    <property type="match status" value="1"/>
</dbReference>
<keyword evidence="4" id="KW-0804">Transcription</keyword>
<dbReference type="KEGG" id="ppru:FDP22_13930"/>
<evidence type="ECO:0000313" key="9">
    <source>
        <dbReference type="Proteomes" id="UP000305888"/>
    </source>
</evidence>
<proteinExistence type="inferred from homology"/>
<dbReference type="Proteomes" id="UP000305888">
    <property type="component" value="Chromosome"/>
</dbReference>